<organism evidence="2 3">
    <name type="scientific">Glomus cerebriforme</name>
    <dbReference type="NCBI Taxonomy" id="658196"/>
    <lineage>
        <taxon>Eukaryota</taxon>
        <taxon>Fungi</taxon>
        <taxon>Fungi incertae sedis</taxon>
        <taxon>Mucoromycota</taxon>
        <taxon>Glomeromycotina</taxon>
        <taxon>Glomeromycetes</taxon>
        <taxon>Glomerales</taxon>
        <taxon>Glomeraceae</taxon>
        <taxon>Glomus</taxon>
    </lineage>
</organism>
<dbReference type="GO" id="GO:0051276">
    <property type="term" value="P:chromosome organization"/>
    <property type="evidence" value="ECO:0007669"/>
    <property type="project" value="InterPro"/>
</dbReference>
<dbReference type="SUPFAM" id="SSF75553">
    <property type="entry name" value="Smc hinge domain"/>
    <property type="match status" value="1"/>
</dbReference>
<dbReference type="InterPro" id="IPR036277">
    <property type="entry name" value="SMC_hinge_sf"/>
</dbReference>
<gene>
    <name evidence="2" type="ORF">C1645_837633</name>
</gene>
<evidence type="ECO:0000313" key="3">
    <source>
        <dbReference type="Proteomes" id="UP000265703"/>
    </source>
</evidence>
<accession>A0A397SAM3</accession>
<dbReference type="InterPro" id="IPR010935">
    <property type="entry name" value="SMC_hinge"/>
</dbReference>
<dbReference type="AlphaFoldDB" id="A0A397SAM3"/>
<reference evidence="2 3" key="1">
    <citation type="submission" date="2018-06" db="EMBL/GenBank/DDBJ databases">
        <title>Comparative genomics reveals the genomic features of Rhizophagus irregularis, R. cerebriforme, R. diaphanum and Gigaspora rosea, and their symbiotic lifestyle signature.</title>
        <authorList>
            <person name="Morin E."/>
            <person name="San Clemente H."/>
            <person name="Chen E.C.H."/>
            <person name="De La Providencia I."/>
            <person name="Hainaut M."/>
            <person name="Kuo A."/>
            <person name="Kohler A."/>
            <person name="Murat C."/>
            <person name="Tang N."/>
            <person name="Roy S."/>
            <person name="Loubradou J."/>
            <person name="Henrissat B."/>
            <person name="Grigoriev I.V."/>
            <person name="Corradi N."/>
            <person name="Roux C."/>
            <person name="Martin F.M."/>
        </authorList>
    </citation>
    <scope>NUCLEOTIDE SEQUENCE [LARGE SCALE GENOMIC DNA]</scope>
    <source>
        <strain evidence="2 3">DAOM 227022</strain>
    </source>
</reference>
<sequence length="60" mass="6851">MVTLKIFQIRGRVGELINVQDEKYLDALDVCAGRRLYDMVVENEEVIAQIIEGNLQDLSL</sequence>
<dbReference type="Pfam" id="PF06470">
    <property type="entry name" value="SMC_hinge"/>
    <property type="match status" value="1"/>
</dbReference>
<name>A0A397SAM3_9GLOM</name>
<feature type="domain" description="SMC hinge" evidence="1">
    <location>
        <begin position="9"/>
        <end position="52"/>
    </location>
</feature>
<dbReference type="GO" id="GO:0005694">
    <property type="term" value="C:chromosome"/>
    <property type="evidence" value="ECO:0007669"/>
    <property type="project" value="InterPro"/>
</dbReference>
<dbReference type="EMBL" id="QKYT01000857">
    <property type="protein sequence ID" value="RIA81037.1"/>
    <property type="molecule type" value="Genomic_DNA"/>
</dbReference>
<comment type="caution">
    <text evidence="2">The sequence shown here is derived from an EMBL/GenBank/DDBJ whole genome shotgun (WGS) entry which is preliminary data.</text>
</comment>
<evidence type="ECO:0000259" key="1">
    <source>
        <dbReference type="Pfam" id="PF06470"/>
    </source>
</evidence>
<dbReference type="Gene3D" id="1.20.1060.20">
    <property type="match status" value="1"/>
</dbReference>
<keyword evidence="3" id="KW-1185">Reference proteome</keyword>
<protein>
    <recommendedName>
        <fullName evidence="1">SMC hinge domain-containing protein</fullName>
    </recommendedName>
</protein>
<dbReference type="OrthoDB" id="10255539at2759"/>
<dbReference type="Proteomes" id="UP000265703">
    <property type="component" value="Unassembled WGS sequence"/>
</dbReference>
<dbReference type="GO" id="GO:0005524">
    <property type="term" value="F:ATP binding"/>
    <property type="evidence" value="ECO:0007669"/>
    <property type="project" value="InterPro"/>
</dbReference>
<evidence type="ECO:0000313" key="2">
    <source>
        <dbReference type="EMBL" id="RIA81037.1"/>
    </source>
</evidence>
<proteinExistence type="predicted"/>